<keyword evidence="6" id="KW-0997">Cell inner membrane</keyword>
<evidence type="ECO:0000256" key="9">
    <source>
        <dbReference type="ARBA" id="ARBA00023136"/>
    </source>
</evidence>
<dbReference type="SUPFAM" id="SSF54523">
    <property type="entry name" value="Pili subunits"/>
    <property type="match status" value="1"/>
</dbReference>
<dbReference type="EMBL" id="FNQO01000001">
    <property type="protein sequence ID" value="SDZ80178.1"/>
    <property type="molecule type" value="Genomic_DNA"/>
</dbReference>
<sequence length="144" mass="15356">MKNLRKSGGFTLIEIMVVIVILGVLAGLVVNAVGGKTEQARVTAAKSDIRAIENALEFYKMDNFAYPSSDQGLEALVAKPSGFPEAKNWTQPYLKSKQTPKDPWGNEYQYISPGSAGPFDLFSLGADGKPGGEGDAADIFAAEL</sequence>
<evidence type="ECO:0000313" key="12">
    <source>
        <dbReference type="EMBL" id="SDZ80178.1"/>
    </source>
</evidence>
<accession>A0A1H3W1H0</accession>
<gene>
    <name evidence="12" type="ORF">SAMN05216562_0420</name>
</gene>
<evidence type="ECO:0000256" key="6">
    <source>
        <dbReference type="ARBA" id="ARBA00022519"/>
    </source>
</evidence>
<keyword evidence="4" id="KW-1003">Cell membrane</keyword>
<dbReference type="PANTHER" id="PTHR30093">
    <property type="entry name" value="GENERAL SECRETION PATHWAY PROTEIN G"/>
    <property type="match status" value="1"/>
</dbReference>
<feature type="transmembrane region" description="Helical" evidence="10">
    <location>
        <begin position="12"/>
        <end position="33"/>
    </location>
</feature>
<reference evidence="13" key="1">
    <citation type="submission" date="2016-10" db="EMBL/GenBank/DDBJ databases">
        <authorList>
            <person name="Varghese N."/>
            <person name="Submissions S."/>
        </authorList>
    </citation>
    <scope>NUCLEOTIDE SEQUENCE [LARGE SCALE GENOMIC DNA]</scope>
    <source>
        <strain evidence="13">CGMCC 1.10657</strain>
    </source>
</reference>
<dbReference type="Gene3D" id="3.30.700.10">
    <property type="entry name" value="Glycoprotein, Type 4 Pilin"/>
    <property type="match status" value="1"/>
</dbReference>
<evidence type="ECO:0000256" key="3">
    <source>
        <dbReference type="ARBA" id="ARBA00020042"/>
    </source>
</evidence>
<dbReference type="OrthoDB" id="9795612at2"/>
<evidence type="ECO:0000256" key="1">
    <source>
        <dbReference type="ARBA" id="ARBA00004377"/>
    </source>
</evidence>
<dbReference type="RefSeq" id="WP_091384646.1">
    <property type="nucleotide sequence ID" value="NZ_FNQO01000001.1"/>
</dbReference>
<protein>
    <recommendedName>
        <fullName evidence="3">Type II secretion system core protein G</fullName>
    </recommendedName>
</protein>
<dbReference type="STRING" id="658218.SAMN05216562_0420"/>
<dbReference type="NCBIfam" id="TIGR01710">
    <property type="entry name" value="typeII_sec_gspG"/>
    <property type="match status" value="1"/>
</dbReference>
<comment type="similarity">
    <text evidence="2">Belongs to the GSP G family.</text>
</comment>
<dbReference type="InterPro" id="IPR010054">
    <property type="entry name" value="Type2_sec_GspG"/>
</dbReference>
<dbReference type="GO" id="GO:0015627">
    <property type="term" value="C:type II protein secretion system complex"/>
    <property type="evidence" value="ECO:0007669"/>
    <property type="project" value="InterPro"/>
</dbReference>
<evidence type="ECO:0000313" key="13">
    <source>
        <dbReference type="Proteomes" id="UP000198658"/>
    </source>
</evidence>
<evidence type="ECO:0000256" key="4">
    <source>
        <dbReference type="ARBA" id="ARBA00022475"/>
    </source>
</evidence>
<evidence type="ECO:0000259" key="11">
    <source>
        <dbReference type="Pfam" id="PF08334"/>
    </source>
</evidence>
<evidence type="ECO:0000256" key="10">
    <source>
        <dbReference type="SAM" id="Phobius"/>
    </source>
</evidence>
<dbReference type="AlphaFoldDB" id="A0A1H3W1H0"/>
<feature type="domain" description="Type II secretion system protein GspG C-terminal" evidence="11">
    <location>
        <begin position="34"/>
        <end position="140"/>
    </location>
</feature>
<name>A0A1H3W1H0_9GAMM</name>
<organism evidence="12 13">
    <name type="scientific">Microbulbifer marinus</name>
    <dbReference type="NCBI Taxonomy" id="658218"/>
    <lineage>
        <taxon>Bacteria</taxon>
        <taxon>Pseudomonadati</taxon>
        <taxon>Pseudomonadota</taxon>
        <taxon>Gammaproteobacteria</taxon>
        <taxon>Cellvibrionales</taxon>
        <taxon>Microbulbiferaceae</taxon>
        <taxon>Microbulbifer</taxon>
    </lineage>
</organism>
<dbReference type="InterPro" id="IPR013545">
    <property type="entry name" value="T2SS_protein-GspG_C"/>
</dbReference>
<dbReference type="PRINTS" id="PR00813">
    <property type="entry name" value="BCTERIALGSPG"/>
</dbReference>
<evidence type="ECO:0000256" key="5">
    <source>
        <dbReference type="ARBA" id="ARBA00022481"/>
    </source>
</evidence>
<dbReference type="PROSITE" id="PS00409">
    <property type="entry name" value="PROKAR_NTER_METHYL"/>
    <property type="match status" value="1"/>
</dbReference>
<dbReference type="NCBIfam" id="TIGR02532">
    <property type="entry name" value="IV_pilin_GFxxxE"/>
    <property type="match status" value="1"/>
</dbReference>
<dbReference type="PANTHER" id="PTHR30093:SF44">
    <property type="entry name" value="TYPE II SECRETION SYSTEM CORE PROTEIN G"/>
    <property type="match status" value="1"/>
</dbReference>
<keyword evidence="13" id="KW-1185">Reference proteome</keyword>
<dbReference type="GO" id="GO:0015628">
    <property type="term" value="P:protein secretion by the type II secretion system"/>
    <property type="evidence" value="ECO:0007669"/>
    <property type="project" value="InterPro"/>
</dbReference>
<dbReference type="InterPro" id="IPR000983">
    <property type="entry name" value="Bac_GSPG_pilin"/>
</dbReference>
<keyword evidence="8 10" id="KW-1133">Transmembrane helix</keyword>
<evidence type="ECO:0000256" key="2">
    <source>
        <dbReference type="ARBA" id="ARBA00009984"/>
    </source>
</evidence>
<keyword evidence="9 10" id="KW-0472">Membrane</keyword>
<comment type="subcellular location">
    <subcellularLocation>
        <location evidence="1">Cell inner membrane</location>
        <topology evidence="1">Single-pass membrane protein</topology>
    </subcellularLocation>
</comment>
<keyword evidence="5" id="KW-0488">Methylation</keyword>
<dbReference type="GO" id="GO:0005886">
    <property type="term" value="C:plasma membrane"/>
    <property type="evidence" value="ECO:0007669"/>
    <property type="project" value="UniProtKB-SubCell"/>
</dbReference>
<dbReference type="Proteomes" id="UP000198658">
    <property type="component" value="Unassembled WGS sequence"/>
</dbReference>
<dbReference type="Pfam" id="PF08334">
    <property type="entry name" value="T2SSG"/>
    <property type="match status" value="1"/>
</dbReference>
<evidence type="ECO:0000256" key="7">
    <source>
        <dbReference type="ARBA" id="ARBA00022692"/>
    </source>
</evidence>
<dbReference type="Pfam" id="PF07963">
    <property type="entry name" value="N_methyl"/>
    <property type="match status" value="1"/>
</dbReference>
<evidence type="ECO:0000256" key="8">
    <source>
        <dbReference type="ARBA" id="ARBA00022989"/>
    </source>
</evidence>
<proteinExistence type="inferred from homology"/>
<dbReference type="InterPro" id="IPR045584">
    <property type="entry name" value="Pilin-like"/>
</dbReference>
<dbReference type="InterPro" id="IPR012902">
    <property type="entry name" value="N_methyl_site"/>
</dbReference>
<keyword evidence="7 10" id="KW-0812">Transmembrane</keyword>